<dbReference type="EMBL" id="JBHUMK010000037">
    <property type="protein sequence ID" value="MFD2609543.1"/>
    <property type="molecule type" value="Genomic_DNA"/>
</dbReference>
<proteinExistence type="predicted"/>
<comment type="caution">
    <text evidence="1">The sequence shown here is derived from an EMBL/GenBank/DDBJ whole genome shotgun (WGS) entry which is preliminary data.</text>
</comment>
<evidence type="ECO:0000313" key="2">
    <source>
        <dbReference type="Proteomes" id="UP001597475"/>
    </source>
</evidence>
<gene>
    <name evidence="1" type="ORF">ACFSR9_08845</name>
</gene>
<reference evidence="2" key="1">
    <citation type="journal article" date="2019" name="Int. J. Syst. Evol. Microbiol.">
        <title>The Global Catalogue of Microorganisms (GCM) 10K type strain sequencing project: providing services to taxonomists for standard genome sequencing and annotation.</title>
        <authorList>
            <consortium name="The Broad Institute Genomics Platform"/>
            <consortium name="The Broad Institute Genome Sequencing Center for Infectious Disease"/>
            <person name="Wu L."/>
            <person name="Ma J."/>
        </authorList>
    </citation>
    <scope>NUCLEOTIDE SEQUENCE [LARGE SCALE GENOMIC DNA]</scope>
    <source>
        <strain evidence="2">KCTC 33842</strain>
    </source>
</reference>
<accession>A0ABW5P3W0</accession>
<protein>
    <recommendedName>
        <fullName evidence="3">Transposase</fullName>
    </recommendedName>
</protein>
<evidence type="ECO:0008006" key="3">
    <source>
        <dbReference type="Google" id="ProtNLM"/>
    </source>
</evidence>
<dbReference type="RefSeq" id="WP_386845002.1">
    <property type="nucleotide sequence ID" value="NZ_JBHUMK010000037.1"/>
</dbReference>
<keyword evidence="2" id="KW-1185">Reference proteome</keyword>
<organism evidence="1 2">
    <name type="scientific">Deinococcus taklimakanensis</name>
    <dbReference type="NCBI Taxonomy" id="536443"/>
    <lineage>
        <taxon>Bacteria</taxon>
        <taxon>Thermotogati</taxon>
        <taxon>Deinococcota</taxon>
        <taxon>Deinococci</taxon>
        <taxon>Deinococcales</taxon>
        <taxon>Deinococcaceae</taxon>
        <taxon>Deinococcus</taxon>
    </lineage>
</organism>
<name>A0ABW5P3W0_9DEIO</name>
<dbReference type="Proteomes" id="UP001597475">
    <property type="component" value="Unassembled WGS sequence"/>
</dbReference>
<evidence type="ECO:0000313" key="1">
    <source>
        <dbReference type="EMBL" id="MFD2609543.1"/>
    </source>
</evidence>
<sequence>MPRHYRWITEGHTYRYGPKEGKGRDDLRGQMCTVITVPRPGTKPANVRVQFGTGELHIVPSSVLRGVKV</sequence>